<proteinExistence type="predicted"/>
<dbReference type="OrthoDB" id="9798754at2"/>
<dbReference type="RefSeq" id="WP_145022790.1">
    <property type="nucleotide sequence ID" value="NZ_VLLN01000012.1"/>
</dbReference>
<keyword evidence="3" id="KW-1185">Reference proteome</keyword>
<name>A0A562VMU3_9BACT</name>
<dbReference type="InterPro" id="IPR011335">
    <property type="entry name" value="Restrct_endonuc-II-like"/>
</dbReference>
<dbReference type="CDD" id="cd01038">
    <property type="entry name" value="Endonuclease_DUF559"/>
    <property type="match status" value="1"/>
</dbReference>
<accession>A0A562VMU3</accession>
<sequence length="165" mass="18783">MSQNQPLPRLPLTGEEPKPNLLYKGQEIAEEVCFSPSLVKGRVGEGLVLPYNKNLTALARENRSNPTKAETKIWHEVLRMRQFANYKFLRQKPIDNYIVDFYCSELRLVIEIDGDSHAGTVEYDAERTKVLEALGLTVVRYTNDEVMINIQGVFDDLSQRIGVQG</sequence>
<gene>
    <name evidence="2" type="ORF">JN12_02267</name>
</gene>
<dbReference type="GO" id="GO:0004519">
    <property type="term" value="F:endonuclease activity"/>
    <property type="evidence" value="ECO:0007669"/>
    <property type="project" value="UniProtKB-KW"/>
</dbReference>
<keyword evidence="2" id="KW-0378">Hydrolase</keyword>
<dbReference type="Pfam" id="PF04480">
    <property type="entry name" value="DUF559"/>
    <property type="match status" value="1"/>
</dbReference>
<reference evidence="2 3" key="1">
    <citation type="submission" date="2019-07" db="EMBL/GenBank/DDBJ databases">
        <title>Genomic Encyclopedia of Archaeal and Bacterial Type Strains, Phase II (KMG-II): from individual species to whole genera.</title>
        <authorList>
            <person name="Goeker M."/>
        </authorList>
    </citation>
    <scope>NUCLEOTIDE SEQUENCE [LARGE SCALE GENOMIC DNA]</scope>
    <source>
        <strain evidence="2 3">ATCC BAA-1139</strain>
    </source>
</reference>
<dbReference type="InterPro" id="IPR007569">
    <property type="entry name" value="DUF559"/>
</dbReference>
<dbReference type="PANTHER" id="PTHR38590">
    <property type="entry name" value="BLL0828 PROTEIN"/>
    <property type="match status" value="1"/>
</dbReference>
<dbReference type="AlphaFoldDB" id="A0A562VMU3"/>
<dbReference type="Proteomes" id="UP000319449">
    <property type="component" value="Unassembled WGS sequence"/>
</dbReference>
<organism evidence="2 3">
    <name type="scientific">Geobacter argillaceus</name>
    <dbReference type="NCBI Taxonomy" id="345631"/>
    <lineage>
        <taxon>Bacteria</taxon>
        <taxon>Pseudomonadati</taxon>
        <taxon>Thermodesulfobacteriota</taxon>
        <taxon>Desulfuromonadia</taxon>
        <taxon>Geobacterales</taxon>
        <taxon>Geobacteraceae</taxon>
        <taxon>Geobacter</taxon>
    </lineage>
</organism>
<evidence type="ECO:0000259" key="1">
    <source>
        <dbReference type="Pfam" id="PF04480"/>
    </source>
</evidence>
<dbReference type="PANTHER" id="PTHR38590:SF1">
    <property type="entry name" value="BLL0828 PROTEIN"/>
    <property type="match status" value="1"/>
</dbReference>
<dbReference type="EMBL" id="VLLN01000012">
    <property type="protein sequence ID" value="TWJ19047.1"/>
    <property type="molecule type" value="Genomic_DNA"/>
</dbReference>
<evidence type="ECO:0000313" key="3">
    <source>
        <dbReference type="Proteomes" id="UP000319449"/>
    </source>
</evidence>
<protein>
    <submittedName>
        <fullName evidence="2">Very-short-patch-repair endonuclease</fullName>
    </submittedName>
</protein>
<dbReference type="Gene3D" id="3.40.960.10">
    <property type="entry name" value="VSR Endonuclease"/>
    <property type="match status" value="1"/>
</dbReference>
<feature type="domain" description="DUF559" evidence="1">
    <location>
        <begin position="54"/>
        <end position="160"/>
    </location>
</feature>
<dbReference type="SUPFAM" id="SSF52980">
    <property type="entry name" value="Restriction endonuclease-like"/>
    <property type="match status" value="1"/>
</dbReference>
<comment type="caution">
    <text evidence="2">The sequence shown here is derived from an EMBL/GenBank/DDBJ whole genome shotgun (WGS) entry which is preliminary data.</text>
</comment>
<keyword evidence="2" id="KW-0255">Endonuclease</keyword>
<keyword evidence="2" id="KW-0540">Nuclease</keyword>
<dbReference type="InterPro" id="IPR047216">
    <property type="entry name" value="Endonuclease_DUF559_bact"/>
</dbReference>
<evidence type="ECO:0000313" key="2">
    <source>
        <dbReference type="EMBL" id="TWJ19047.1"/>
    </source>
</evidence>